<dbReference type="PANTHER" id="PTHR34145:SF28">
    <property type="entry name" value="F-BOX DOMAIN-CONTAINING PROTEIN"/>
    <property type="match status" value="1"/>
</dbReference>
<feature type="compositionally biased region" description="Basic and acidic residues" evidence="1">
    <location>
        <begin position="1"/>
        <end position="15"/>
    </location>
</feature>
<dbReference type="Gene3D" id="3.80.10.10">
    <property type="entry name" value="Ribonuclease Inhibitor"/>
    <property type="match status" value="1"/>
</dbReference>
<feature type="domain" description="F-box" evidence="2">
    <location>
        <begin position="33"/>
        <end position="68"/>
    </location>
</feature>
<evidence type="ECO:0000259" key="2">
    <source>
        <dbReference type="PROSITE" id="PS50181"/>
    </source>
</evidence>
<evidence type="ECO:0000256" key="1">
    <source>
        <dbReference type="SAM" id="MobiDB-lite"/>
    </source>
</evidence>
<dbReference type="InterPro" id="IPR053772">
    <property type="entry name" value="At1g61320/At1g61330-like"/>
</dbReference>
<dbReference type="Proteomes" id="UP000827889">
    <property type="component" value="Chromosome 3"/>
</dbReference>
<organism evidence="3 4">
    <name type="scientific">Rhodamnia argentea</name>
    <dbReference type="NCBI Taxonomy" id="178133"/>
    <lineage>
        <taxon>Eukaryota</taxon>
        <taxon>Viridiplantae</taxon>
        <taxon>Streptophyta</taxon>
        <taxon>Embryophyta</taxon>
        <taxon>Tracheophyta</taxon>
        <taxon>Spermatophyta</taxon>
        <taxon>Magnoliopsida</taxon>
        <taxon>eudicotyledons</taxon>
        <taxon>Gunneridae</taxon>
        <taxon>Pentapetalae</taxon>
        <taxon>rosids</taxon>
        <taxon>malvids</taxon>
        <taxon>Myrtales</taxon>
        <taxon>Myrtaceae</taxon>
        <taxon>Myrtoideae</taxon>
        <taxon>Myrteae</taxon>
        <taxon>Australasian group</taxon>
        <taxon>Rhodamnia</taxon>
    </lineage>
</organism>
<evidence type="ECO:0000313" key="4">
    <source>
        <dbReference type="RefSeq" id="XP_048131470.1"/>
    </source>
</evidence>
<dbReference type="InterPro" id="IPR055411">
    <property type="entry name" value="LRR_FXL15/At3g58940/PEG3-like"/>
</dbReference>
<protein>
    <submittedName>
        <fullName evidence="4">F-box protein At5g03100-like</fullName>
    </submittedName>
</protein>
<dbReference type="PANTHER" id="PTHR34145">
    <property type="entry name" value="OS02G0105600 PROTEIN"/>
    <property type="match status" value="1"/>
</dbReference>
<dbReference type="GeneID" id="125314059"/>
<dbReference type="SUPFAM" id="SSF81383">
    <property type="entry name" value="F-box domain"/>
    <property type="match status" value="1"/>
</dbReference>
<keyword evidence="3" id="KW-1185">Reference proteome</keyword>
<sequence length="500" mass="56546">MAETSVHGDIHRESSGDSPNRRSRPPPPPLSPKDLIGALPNDVIHHIFSFLPLQDVVKTSVLSKRWQSTWTTTTHFVFNGDRPRNHETYSFDFLSLVNSVLIQSTSPTVKRLHVTGFVYDEANSPKLDFCLRFAMARRVEDLCLGLTASPFLYTLPRFMSRLSCLVRLEVSYCCFSLGTSIRWPCLKVLSIRHGELCDQSLQKILRGSPVLESLELDSCKGVKNIRIDSTSVKDLLLVPSLFSDVENLWAPHLLSLRVSGFSPHDSVFRLDDVSSLVEANLYLRILYFSMSHVERKRDLLKGLLEKLRGVPTLATGGSCLQILSHWEMEGVPSPSSKCRNLTLNAPVSRWDLPGIVHLLRSSPCLEKLVIHLAGFTNLQFELDEESKDRFNYDEEDFLCSRKGNFECLAKHLGRVEIIGFQANSFRSKYLLALMKFLLGDALVLQKLIIKAELPTQNGQERHQDPVLLELLGEIQKVLGYGRASRNAEVIFNHPFKETSF</sequence>
<dbReference type="InterPro" id="IPR032675">
    <property type="entry name" value="LRR_dom_sf"/>
</dbReference>
<dbReference type="InterPro" id="IPR036047">
    <property type="entry name" value="F-box-like_dom_sf"/>
</dbReference>
<evidence type="ECO:0000313" key="3">
    <source>
        <dbReference type="Proteomes" id="UP000827889"/>
    </source>
</evidence>
<gene>
    <name evidence="4" type="primary">LOC125314059</name>
</gene>
<reference evidence="4" key="1">
    <citation type="submission" date="2025-08" db="UniProtKB">
        <authorList>
            <consortium name="RefSeq"/>
        </authorList>
    </citation>
    <scope>IDENTIFICATION</scope>
    <source>
        <tissue evidence="4">Leaf</tissue>
    </source>
</reference>
<dbReference type="CDD" id="cd22160">
    <property type="entry name" value="F-box_AtFBL13-like"/>
    <property type="match status" value="1"/>
</dbReference>
<dbReference type="Pfam" id="PF00646">
    <property type="entry name" value="F-box"/>
    <property type="match status" value="1"/>
</dbReference>
<dbReference type="PROSITE" id="PS50181">
    <property type="entry name" value="FBOX"/>
    <property type="match status" value="1"/>
</dbReference>
<dbReference type="SMART" id="SM00256">
    <property type="entry name" value="FBOX"/>
    <property type="match status" value="1"/>
</dbReference>
<name>A0ABM3H4D3_9MYRT</name>
<proteinExistence type="predicted"/>
<dbReference type="InterPro" id="IPR001810">
    <property type="entry name" value="F-box_dom"/>
</dbReference>
<dbReference type="Gene3D" id="1.20.1280.50">
    <property type="match status" value="1"/>
</dbReference>
<accession>A0ABM3H4D3</accession>
<dbReference type="InterPro" id="IPR053781">
    <property type="entry name" value="F-box_AtFBL13-like"/>
</dbReference>
<dbReference type="Pfam" id="PF24758">
    <property type="entry name" value="LRR_At5g56370"/>
    <property type="match status" value="1"/>
</dbReference>
<feature type="region of interest" description="Disordered" evidence="1">
    <location>
        <begin position="1"/>
        <end position="35"/>
    </location>
</feature>
<dbReference type="RefSeq" id="XP_048131470.1">
    <property type="nucleotide sequence ID" value="XM_048275513.1"/>
</dbReference>